<sequence length="191" mass="23087">MDDVRIEGSKVILRNVKQADLKRLWSLKYGEADPEWKKWDAPYHPLELIDFHTYIDKEMKHRTYDEKMGVYSELLMEKNDQIIGSVVYYWEHEFSRWLEIGITIFEPKYWNGGYGTEALMLFIGYLFEKMEIERVGLTTWSGNERMMAVGEKLGMQVEGRMRKCRYYDGYYYDSIRMGMLREEWETLKFRS</sequence>
<dbReference type="InterPro" id="IPR000182">
    <property type="entry name" value="GNAT_dom"/>
</dbReference>
<dbReference type="PANTHER" id="PTHR43415">
    <property type="entry name" value="SPERMIDINE N(1)-ACETYLTRANSFERASE"/>
    <property type="match status" value="1"/>
</dbReference>
<reference evidence="2 3" key="1">
    <citation type="submission" date="2016-10" db="EMBL/GenBank/DDBJ databases">
        <title>The whole genome sequencing and assembly of Bacillus simplex DSM 1321 strain.</title>
        <authorList>
            <person name="Park M.-K."/>
            <person name="Lee Y.-J."/>
            <person name="Yi H."/>
            <person name="Bahn Y.-S."/>
            <person name="Kim J.F."/>
            <person name="Lee D.-W."/>
        </authorList>
    </citation>
    <scope>NUCLEOTIDE SEQUENCE [LARGE SCALE GENOMIC DNA]</scope>
    <source>
        <strain evidence="2 3">DSM 1321</strain>
    </source>
</reference>
<dbReference type="EMBL" id="CP017704">
    <property type="protein sequence ID" value="ASS96698.1"/>
    <property type="molecule type" value="Genomic_DNA"/>
</dbReference>
<dbReference type="Gene3D" id="3.40.630.30">
    <property type="match status" value="1"/>
</dbReference>
<accession>A0A223EN71</accession>
<dbReference type="SUPFAM" id="SSF55729">
    <property type="entry name" value="Acyl-CoA N-acyltransferases (Nat)"/>
    <property type="match status" value="1"/>
</dbReference>
<dbReference type="InterPro" id="IPR016181">
    <property type="entry name" value="Acyl_CoA_acyltransferase"/>
</dbReference>
<dbReference type="CDD" id="cd04301">
    <property type="entry name" value="NAT_SF"/>
    <property type="match status" value="1"/>
</dbReference>
<evidence type="ECO:0000313" key="3">
    <source>
        <dbReference type="Proteomes" id="UP000214618"/>
    </source>
</evidence>
<dbReference type="GO" id="GO:0016747">
    <property type="term" value="F:acyltransferase activity, transferring groups other than amino-acyl groups"/>
    <property type="evidence" value="ECO:0007669"/>
    <property type="project" value="InterPro"/>
</dbReference>
<protein>
    <submittedName>
        <fullName evidence="2">GNAT family N-acetyltransferase</fullName>
    </submittedName>
</protein>
<evidence type="ECO:0000313" key="2">
    <source>
        <dbReference type="EMBL" id="ASS96698.1"/>
    </source>
</evidence>
<organism evidence="2 3">
    <name type="scientific">Peribacillus simplex NBRC 15720 = DSM 1321</name>
    <dbReference type="NCBI Taxonomy" id="1349754"/>
    <lineage>
        <taxon>Bacteria</taxon>
        <taxon>Bacillati</taxon>
        <taxon>Bacillota</taxon>
        <taxon>Bacilli</taxon>
        <taxon>Bacillales</taxon>
        <taxon>Bacillaceae</taxon>
        <taxon>Peribacillus</taxon>
    </lineage>
</organism>
<feature type="domain" description="N-acetyltransferase" evidence="1">
    <location>
        <begin position="11"/>
        <end position="182"/>
    </location>
</feature>
<dbReference type="AlphaFoldDB" id="A0A223EN71"/>
<dbReference type="Proteomes" id="UP000214618">
    <property type="component" value="Chromosome"/>
</dbReference>
<gene>
    <name evidence="2" type="ORF">BS1321_24010</name>
</gene>
<dbReference type="OrthoDB" id="9795206at2"/>
<dbReference type="RefSeq" id="WP_063234442.1">
    <property type="nucleotide sequence ID" value="NZ_BCVO01000015.1"/>
</dbReference>
<keyword evidence="2" id="KW-0808">Transferase</keyword>
<dbReference type="PANTHER" id="PTHR43415:SF4">
    <property type="entry name" value="N-ACETYLTRANSFERASE DOMAIN-CONTAINING PROTEIN"/>
    <property type="match status" value="1"/>
</dbReference>
<proteinExistence type="predicted"/>
<name>A0A223EN71_9BACI</name>
<evidence type="ECO:0000259" key="1">
    <source>
        <dbReference type="PROSITE" id="PS51186"/>
    </source>
</evidence>
<dbReference type="Pfam" id="PF13302">
    <property type="entry name" value="Acetyltransf_3"/>
    <property type="match status" value="1"/>
</dbReference>
<dbReference type="PROSITE" id="PS51186">
    <property type="entry name" value="GNAT"/>
    <property type="match status" value="1"/>
</dbReference>
<dbReference type="GeneID" id="56475858"/>